<dbReference type="PANTHER" id="PTHR42707:SF2">
    <property type="entry name" value="ACD11 DEHYDROGENASE"/>
    <property type="match status" value="1"/>
</dbReference>
<keyword evidence="4 5" id="KW-0274">FAD</keyword>
<evidence type="ECO:0000259" key="8">
    <source>
        <dbReference type="Pfam" id="PF18158"/>
    </source>
</evidence>
<protein>
    <submittedName>
        <fullName evidence="9">Acyl-CoA dehydrogenase family protein</fullName>
    </submittedName>
</protein>
<comment type="cofactor">
    <cofactor evidence="1 5">
        <name>FAD</name>
        <dbReference type="ChEBI" id="CHEBI:57692"/>
    </cofactor>
</comment>
<evidence type="ECO:0000313" key="9">
    <source>
        <dbReference type="EMBL" id="MBR7554130.1"/>
    </source>
</evidence>
<evidence type="ECO:0000256" key="3">
    <source>
        <dbReference type="ARBA" id="ARBA00022630"/>
    </source>
</evidence>
<accession>A0A941CXY2</accession>
<dbReference type="Pfam" id="PF00441">
    <property type="entry name" value="Acyl-CoA_dh_1"/>
    <property type="match status" value="1"/>
</dbReference>
<feature type="domain" description="Acyl-CoA oxidase/dehydrogenase middle" evidence="7">
    <location>
        <begin position="166"/>
        <end position="270"/>
    </location>
</feature>
<feature type="domain" description="Adaptive response protein AidB N-terminal" evidence="8">
    <location>
        <begin position="2"/>
        <end position="156"/>
    </location>
</feature>
<dbReference type="Pfam" id="PF02770">
    <property type="entry name" value="Acyl-CoA_dh_M"/>
    <property type="match status" value="1"/>
</dbReference>
<evidence type="ECO:0000256" key="1">
    <source>
        <dbReference type="ARBA" id="ARBA00001974"/>
    </source>
</evidence>
<dbReference type="RefSeq" id="WP_212370167.1">
    <property type="nucleotide sequence ID" value="NZ_JAGSIE010000023.1"/>
</dbReference>
<evidence type="ECO:0000256" key="2">
    <source>
        <dbReference type="ARBA" id="ARBA00009347"/>
    </source>
</evidence>
<dbReference type="Pfam" id="PF18158">
    <property type="entry name" value="AidB_N"/>
    <property type="match status" value="1"/>
</dbReference>
<dbReference type="AlphaFoldDB" id="A0A941CXY2"/>
<evidence type="ECO:0000259" key="6">
    <source>
        <dbReference type="Pfam" id="PF00441"/>
    </source>
</evidence>
<evidence type="ECO:0000256" key="5">
    <source>
        <dbReference type="RuleBase" id="RU362125"/>
    </source>
</evidence>
<dbReference type="InterPro" id="IPR009100">
    <property type="entry name" value="AcylCoA_DH/oxidase_NM_dom_sf"/>
</dbReference>
<sequence>MTEKNFYTSDPLLQKLLKRSLPEKFFEYADEKLTAFGERVAGEIDDRAVHTDREGQPQLIKYDKMGNEINEIWVNEGYRETVKETYETGIVGYVHKEIPELGHQGNYVYSYAQGYLLSQAEPGFYCPVTLTMATSYLIDHYADESLRKKYLPHVIATGDTELYEGATFLTERQGGSDVGANEVVAEAAGSDAYGEIYHITGEKYFASNTGMAGVAMVLARIPGAPEGTKGLSLFLVPWEENRLENRAKVRRLKDKLGVRAVPSAEVEFDQAKGYLVGDPKKGFKYMMEALNLSRVCNAIASLGIMRRGYVEARDYAEERRAFGGKLTDYPMVRETLTNLVSKLEVEMTATFELIERFDQVMAKGATPSEEEQAMLRLLIALLKKETAEQAIHFSHESIEMHGGNGYIEDFVTPRLLRDAQVLTVWEGTANILGLEVVRLMRKFNIHQTFVQEMNERLANLNPVAVSLKTPVEQALQKLTSMLEKLIQLDEQTQLMHPKKVAVQMTRIFEGVVALEMVEEEDPRSKAVTEAFLQQTFGEETDLSDVALQHYEAVVNHVVEEAEVVK</sequence>
<comment type="caution">
    <text evidence="9">The sequence shown here is derived from an EMBL/GenBank/DDBJ whole genome shotgun (WGS) entry which is preliminary data.</text>
</comment>
<dbReference type="PANTHER" id="PTHR42707">
    <property type="entry name" value="ACYL-COA DEHYDROGENASE"/>
    <property type="match status" value="1"/>
</dbReference>
<evidence type="ECO:0000256" key="4">
    <source>
        <dbReference type="ARBA" id="ARBA00022827"/>
    </source>
</evidence>
<dbReference type="Gene3D" id="1.20.140.10">
    <property type="entry name" value="Butyryl-CoA Dehydrogenase, subunit A, domain 3"/>
    <property type="match status" value="1"/>
</dbReference>
<organism evidence="9 10">
    <name type="scientific">Allobacillus saliphilus</name>
    <dbReference type="NCBI Taxonomy" id="2912308"/>
    <lineage>
        <taxon>Bacteria</taxon>
        <taxon>Bacillati</taxon>
        <taxon>Bacillota</taxon>
        <taxon>Bacilli</taxon>
        <taxon>Bacillales</taxon>
        <taxon>Bacillaceae</taxon>
        <taxon>Allobacillus</taxon>
    </lineage>
</organism>
<evidence type="ECO:0000259" key="7">
    <source>
        <dbReference type="Pfam" id="PF02770"/>
    </source>
</evidence>
<evidence type="ECO:0000313" key="10">
    <source>
        <dbReference type="Proteomes" id="UP000675431"/>
    </source>
</evidence>
<dbReference type="PROSITE" id="PS00073">
    <property type="entry name" value="ACYL_COA_DH_2"/>
    <property type="match status" value="1"/>
</dbReference>
<name>A0A941CXY2_9BACI</name>
<comment type="similarity">
    <text evidence="2 5">Belongs to the acyl-CoA dehydrogenase family.</text>
</comment>
<dbReference type="InterPro" id="IPR052904">
    <property type="entry name" value="Acyl-CoA_dehydrogenase-like"/>
</dbReference>
<dbReference type="InterPro" id="IPR009075">
    <property type="entry name" value="AcylCo_DH/oxidase_C"/>
</dbReference>
<dbReference type="InterPro" id="IPR006091">
    <property type="entry name" value="Acyl-CoA_Oxase/DH_mid-dom"/>
</dbReference>
<dbReference type="Proteomes" id="UP000675431">
    <property type="component" value="Unassembled WGS sequence"/>
</dbReference>
<proteinExistence type="inferred from homology"/>
<dbReference type="EMBL" id="JAGSIE010000023">
    <property type="protein sequence ID" value="MBR7554130.1"/>
    <property type="molecule type" value="Genomic_DNA"/>
</dbReference>
<keyword evidence="3 5" id="KW-0285">Flavoprotein</keyword>
<feature type="domain" description="Acyl-CoA dehydrogenase/oxidase C-terminal" evidence="6">
    <location>
        <begin position="281"/>
        <end position="436"/>
    </location>
</feature>
<reference evidence="9 10" key="1">
    <citation type="submission" date="2021-04" db="EMBL/GenBank/DDBJ databases">
        <title>Allobacillus sp. nov. SKP8-2 isolated from shrimp paste.</title>
        <authorList>
            <person name="Tanasupawat S."/>
            <person name="Yiamsombat S."/>
            <person name="Kanchanasin P."/>
            <person name="Kuncharoen N."/>
        </authorList>
    </citation>
    <scope>NUCLEOTIDE SEQUENCE [LARGE SCALE GENOMIC DNA]</scope>
    <source>
        <strain evidence="9 10">SKP8-2</strain>
    </source>
</reference>
<dbReference type="GO" id="GO:0003995">
    <property type="term" value="F:acyl-CoA dehydrogenase activity"/>
    <property type="evidence" value="ECO:0007669"/>
    <property type="project" value="InterPro"/>
</dbReference>
<gene>
    <name evidence="9" type="ORF">KC820_08185</name>
</gene>
<dbReference type="SUPFAM" id="SSF47203">
    <property type="entry name" value="Acyl-CoA dehydrogenase C-terminal domain-like"/>
    <property type="match status" value="1"/>
</dbReference>
<keyword evidence="5" id="KW-0560">Oxidoreductase</keyword>
<dbReference type="InterPro" id="IPR041504">
    <property type="entry name" value="AidB_N"/>
</dbReference>
<dbReference type="InterPro" id="IPR006089">
    <property type="entry name" value="Acyl-CoA_DH_CS"/>
</dbReference>
<dbReference type="SUPFAM" id="SSF56645">
    <property type="entry name" value="Acyl-CoA dehydrogenase NM domain-like"/>
    <property type="match status" value="1"/>
</dbReference>
<dbReference type="InterPro" id="IPR036250">
    <property type="entry name" value="AcylCo_DH-like_C"/>
</dbReference>
<keyword evidence="10" id="KW-1185">Reference proteome</keyword>
<dbReference type="Gene3D" id="2.40.110.20">
    <property type="match status" value="1"/>
</dbReference>